<dbReference type="InterPro" id="IPR000859">
    <property type="entry name" value="CUB_dom"/>
</dbReference>
<dbReference type="EMBL" id="JADWDJ010000020">
    <property type="protein sequence ID" value="KAG5264980.1"/>
    <property type="molecule type" value="Genomic_DNA"/>
</dbReference>
<feature type="chain" id="PRO_5043428459" description="CUB and sushi domain-containing protein 3-like" evidence="4">
    <location>
        <begin position="21"/>
        <end position="368"/>
    </location>
</feature>
<gene>
    <name evidence="7" type="ORF">AALO_G00260140</name>
</gene>
<evidence type="ECO:0000313" key="7">
    <source>
        <dbReference type="EMBL" id="KAG5264980.1"/>
    </source>
</evidence>
<dbReference type="SMART" id="SM00042">
    <property type="entry name" value="CUB"/>
    <property type="match status" value="2"/>
</dbReference>
<dbReference type="InterPro" id="IPR035914">
    <property type="entry name" value="Sperma_CUB_dom_sf"/>
</dbReference>
<evidence type="ECO:0000256" key="3">
    <source>
        <dbReference type="PROSITE-ProRule" id="PRU00302"/>
    </source>
</evidence>
<proteinExistence type="predicted"/>
<dbReference type="Pfam" id="PF00084">
    <property type="entry name" value="Sushi"/>
    <property type="match status" value="1"/>
</dbReference>
<dbReference type="Pfam" id="PF00431">
    <property type="entry name" value="CUB"/>
    <property type="match status" value="2"/>
</dbReference>
<protein>
    <recommendedName>
        <fullName evidence="9">CUB and sushi domain-containing protein 3-like</fullName>
    </recommendedName>
</protein>
<evidence type="ECO:0000256" key="1">
    <source>
        <dbReference type="ARBA" id="ARBA00022737"/>
    </source>
</evidence>
<dbReference type="SUPFAM" id="SSF57535">
    <property type="entry name" value="Complement control module/SCR domain"/>
    <property type="match status" value="1"/>
</dbReference>
<dbReference type="Gene3D" id="2.10.70.10">
    <property type="entry name" value="Complement Module, domain 1"/>
    <property type="match status" value="1"/>
</dbReference>
<dbReference type="CDD" id="cd00033">
    <property type="entry name" value="CCP"/>
    <property type="match status" value="1"/>
</dbReference>
<dbReference type="SUPFAM" id="SSF49854">
    <property type="entry name" value="Spermadhesin, CUB domain"/>
    <property type="match status" value="2"/>
</dbReference>
<sequence length="368" mass="40524">MLRAIVAACCGAMLDMMAVSFVVQPMRMRGRRSAYFYPKHLCSALLCKELPPSLASLLDLLPAYTETSFIYTCGGTLKGRNGTIESPGFPYGYPNGANCTWVIVVEEGNRIQIVFQSFAVEEEYDFLSLYDGHPHPANFRTRLTGFQMPPPVTSTGSVFSLRLTSDFAVSAHGFKIYYEELQSSACGNPGVPPKGILSGTRFNVGDKIRYSCVTGYVLDGHPQLTCITNAANMAVWDFPVPICRAEDTCGDTLRGSSGIISSPNFPSEYYNNADCTWTILADPGDTISVIFTDFQTEEKYDYLEVEGSEPPTIWLSGMNVPSPIVSNKNWLRLHFVTDSNHRYKGFSAHYQGRHSLQSTPTGAPMPAV</sequence>
<name>A0AAV6FUU7_9TELE</name>
<dbReference type="AlphaFoldDB" id="A0AAV6FUU7"/>
<feature type="signal peptide" evidence="4">
    <location>
        <begin position="1"/>
        <end position="20"/>
    </location>
</feature>
<keyword evidence="1" id="KW-0677">Repeat</keyword>
<dbReference type="FunFam" id="2.60.120.290:FF:000001">
    <property type="entry name" value="CUB and sushi domain-containing protein 3 isoform X1"/>
    <property type="match status" value="2"/>
</dbReference>
<evidence type="ECO:0000313" key="8">
    <source>
        <dbReference type="Proteomes" id="UP000823561"/>
    </source>
</evidence>
<dbReference type="CDD" id="cd00041">
    <property type="entry name" value="CUB"/>
    <property type="match status" value="2"/>
</dbReference>
<feature type="domain" description="CUB" evidence="5">
    <location>
        <begin position="73"/>
        <end position="181"/>
    </location>
</feature>
<comment type="caution">
    <text evidence="3">Lacks conserved residue(s) required for the propagation of feature annotation.</text>
</comment>
<accession>A0AAV6FUU7</accession>
<reference evidence="7" key="1">
    <citation type="submission" date="2020-10" db="EMBL/GenBank/DDBJ databases">
        <title>Chromosome-scale genome assembly of the Allis shad, Alosa alosa.</title>
        <authorList>
            <person name="Margot Z."/>
            <person name="Christophe K."/>
            <person name="Cabau C."/>
            <person name="Louis A."/>
            <person name="Berthelot C."/>
            <person name="Parey E."/>
            <person name="Roest Crollius H."/>
            <person name="Montfort J."/>
            <person name="Robinson-Rechavi M."/>
            <person name="Bucao C."/>
            <person name="Bouchez O."/>
            <person name="Gislard M."/>
            <person name="Lluch J."/>
            <person name="Milhes M."/>
            <person name="Lampietro C."/>
            <person name="Lopez Roques C."/>
            <person name="Donnadieu C."/>
            <person name="Braasch I."/>
            <person name="Desvignes T."/>
            <person name="Postlethwait J."/>
            <person name="Bobe J."/>
            <person name="Guiguen Y."/>
        </authorList>
    </citation>
    <scope>NUCLEOTIDE SEQUENCE</scope>
    <source>
        <strain evidence="7">M-15738</strain>
        <tissue evidence="7">Blood</tissue>
    </source>
</reference>
<evidence type="ECO:0000259" key="6">
    <source>
        <dbReference type="PROSITE" id="PS50923"/>
    </source>
</evidence>
<dbReference type="InterPro" id="IPR000436">
    <property type="entry name" value="Sushi_SCR_CCP_dom"/>
</dbReference>
<comment type="caution">
    <text evidence="7">The sequence shown here is derived from an EMBL/GenBank/DDBJ whole genome shotgun (WGS) entry which is preliminary data.</text>
</comment>
<dbReference type="Proteomes" id="UP000823561">
    <property type="component" value="Chromosome 20"/>
</dbReference>
<evidence type="ECO:0000256" key="4">
    <source>
        <dbReference type="SAM" id="SignalP"/>
    </source>
</evidence>
<organism evidence="7 8">
    <name type="scientific">Alosa alosa</name>
    <name type="common">allis shad</name>
    <dbReference type="NCBI Taxonomy" id="278164"/>
    <lineage>
        <taxon>Eukaryota</taxon>
        <taxon>Metazoa</taxon>
        <taxon>Chordata</taxon>
        <taxon>Craniata</taxon>
        <taxon>Vertebrata</taxon>
        <taxon>Euteleostomi</taxon>
        <taxon>Actinopterygii</taxon>
        <taxon>Neopterygii</taxon>
        <taxon>Teleostei</taxon>
        <taxon>Clupei</taxon>
        <taxon>Clupeiformes</taxon>
        <taxon>Clupeoidei</taxon>
        <taxon>Clupeidae</taxon>
        <taxon>Alosa</taxon>
    </lineage>
</organism>
<dbReference type="PROSITE" id="PS50923">
    <property type="entry name" value="SUSHI"/>
    <property type="match status" value="1"/>
</dbReference>
<keyword evidence="4" id="KW-0732">Signal</keyword>
<dbReference type="Gene3D" id="2.60.120.290">
    <property type="entry name" value="Spermadhesin, CUB domain"/>
    <property type="match status" value="2"/>
</dbReference>
<dbReference type="PANTHER" id="PTHR24251">
    <property type="entry name" value="OVOCHYMASE-RELATED"/>
    <property type="match status" value="1"/>
</dbReference>
<evidence type="ECO:0000259" key="5">
    <source>
        <dbReference type="PROSITE" id="PS01180"/>
    </source>
</evidence>
<feature type="domain" description="Sushi" evidence="6">
    <location>
        <begin position="184"/>
        <end position="245"/>
    </location>
</feature>
<feature type="domain" description="CUB" evidence="5">
    <location>
        <begin position="249"/>
        <end position="353"/>
    </location>
</feature>
<dbReference type="InterPro" id="IPR035976">
    <property type="entry name" value="Sushi/SCR/CCP_sf"/>
</dbReference>
<evidence type="ECO:0008006" key="9">
    <source>
        <dbReference type="Google" id="ProtNLM"/>
    </source>
</evidence>
<dbReference type="PROSITE" id="PS01180">
    <property type="entry name" value="CUB"/>
    <property type="match status" value="2"/>
</dbReference>
<keyword evidence="8" id="KW-1185">Reference proteome</keyword>
<dbReference type="SMART" id="SM00032">
    <property type="entry name" value="CCP"/>
    <property type="match status" value="1"/>
</dbReference>
<keyword evidence="3" id="KW-0768">Sushi</keyword>
<evidence type="ECO:0000256" key="2">
    <source>
        <dbReference type="ARBA" id="ARBA00023157"/>
    </source>
</evidence>
<keyword evidence="2" id="KW-1015">Disulfide bond</keyword>